<organism evidence="2 3">
    <name type="scientific">Acerihabitans arboris</name>
    <dbReference type="NCBI Taxonomy" id="2691583"/>
    <lineage>
        <taxon>Bacteria</taxon>
        <taxon>Pseudomonadati</taxon>
        <taxon>Pseudomonadota</taxon>
        <taxon>Gammaproteobacteria</taxon>
        <taxon>Enterobacterales</taxon>
        <taxon>Pectobacteriaceae</taxon>
        <taxon>Acerihabitans</taxon>
    </lineage>
</organism>
<dbReference type="Proteomes" id="UP000461443">
    <property type="component" value="Unassembled WGS sequence"/>
</dbReference>
<dbReference type="Pfam" id="PF13817">
    <property type="entry name" value="DDE_Tnp_IS66_C"/>
    <property type="match status" value="1"/>
</dbReference>
<name>A0A845SRX4_9GAMM</name>
<feature type="domain" description="Transposase IS66 C-terminal" evidence="1">
    <location>
        <begin position="1"/>
        <end position="31"/>
    </location>
</feature>
<sequence length="37" mass="4151">MSGVDLEAWLSHVIGNLAYWPANKVNELIPWKVSPKS</sequence>
<dbReference type="AlphaFoldDB" id="A0A845SRX4"/>
<dbReference type="EMBL" id="WUBS01000023">
    <property type="protein sequence ID" value="NDL65847.1"/>
    <property type="molecule type" value="Genomic_DNA"/>
</dbReference>
<evidence type="ECO:0000259" key="1">
    <source>
        <dbReference type="Pfam" id="PF13817"/>
    </source>
</evidence>
<comment type="caution">
    <text evidence="2">The sequence shown here is derived from an EMBL/GenBank/DDBJ whole genome shotgun (WGS) entry which is preliminary data.</text>
</comment>
<dbReference type="RefSeq" id="WP_162368574.1">
    <property type="nucleotide sequence ID" value="NZ_WUBS01000023.1"/>
</dbReference>
<evidence type="ECO:0000313" key="3">
    <source>
        <dbReference type="Proteomes" id="UP000461443"/>
    </source>
</evidence>
<evidence type="ECO:0000313" key="2">
    <source>
        <dbReference type="EMBL" id="NDL65847.1"/>
    </source>
</evidence>
<accession>A0A845SRX4</accession>
<dbReference type="InterPro" id="IPR039552">
    <property type="entry name" value="IS66_C"/>
</dbReference>
<protein>
    <recommendedName>
        <fullName evidence="1">Transposase IS66 C-terminal domain-containing protein</fullName>
    </recommendedName>
</protein>
<proteinExistence type="predicted"/>
<reference evidence="2 3" key="2">
    <citation type="submission" date="2020-02" db="EMBL/GenBank/DDBJ databases">
        <title>The new genus of Enterobacteriales.</title>
        <authorList>
            <person name="Kim I.S."/>
        </authorList>
    </citation>
    <scope>NUCLEOTIDE SEQUENCE [LARGE SCALE GENOMIC DNA]</scope>
    <source>
        <strain evidence="2 3">SAP-6</strain>
    </source>
</reference>
<keyword evidence="3" id="KW-1185">Reference proteome</keyword>
<reference evidence="2 3" key="1">
    <citation type="submission" date="2019-12" db="EMBL/GenBank/DDBJ databases">
        <authorList>
            <person name="Lee S.D."/>
        </authorList>
    </citation>
    <scope>NUCLEOTIDE SEQUENCE [LARGE SCALE GENOMIC DNA]</scope>
    <source>
        <strain evidence="2 3">SAP-6</strain>
    </source>
</reference>
<gene>
    <name evidence="2" type="ORF">GRH90_24245</name>
</gene>